<evidence type="ECO:0000256" key="5">
    <source>
        <dbReference type="ARBA" id="ARBA00023163"/>
    </source>
</evidence>
<evidence type="ECO:0000256" key="3">
    <source>
        <dbReference type="ARBA" id="ARBA00022490"/>
    </source>
</evidence>
<keyword evidence="3" id="KW-0963">Cytoplasm</keyword>
<evidence type="ECO:0000256" key="4">
    <source>
        <dbReference type="ARBA" id="ARBA00023015"/>
    </source>
</evidence>
<name>A0A8D8PP58_9HEMI</name>
<evidence type="ECO:0000256" key="6">
    <source>
        <dbReference type="ARBA" id="ARBA00023170"/>
    </source>
</evidence>
<dbReference type="AlphaFoldDB" id="A0A8D8PP58"/>
<dbReference type="InterPro" id="IPR035500">
    <property type="entry name" value="NHR-like_dom_sf"/>
</dbReference>
<dbReference type="EMBL" id="HBUF01014051">
    <property type="protein sequence ID" value="CAG6609066.1"/>
    <property type="molecule type" value="Transcribed_RNA"/>
</dbReference>
<dbReference type="Gene3D" id="1.10.565.10">
    <property type="entry name" value="Retinoid X Receptor"/>
    <property type="match status" value="1"/>
</dbReference>
<keyword evidence="6 7" id="KW-0675">Receptor</keyword>
<evidence type="ECO:0000256" key="2">
    <source>
        <dbReference type="ARBA" id="ARBA00004496"/>
    </source>
</evidence>
<dbReference type="PANTHER" id="PTHR24081:SF8">
    <property type="entry name" value="NR LBD DOMAIN-CONTAINING PROTEIN"/>
    <property type="match status" value="1"/>
</dbReference>
<dbReference type="GO" id="GO:0005737">
    <property type="term" value="C:cytoplasm"/>
    <property type="evidence" value="ECO:0007669"/>
    <property type="project" value="UniProtKB-SubCell"/>
</dbReference>
<comment type="subcellular location">
    <subcellularLocation>
        <location evidence="2">Cytoplasm</location>
    </subcellularLocation>
    <subcellularLocation>
        <location evidence="1">Nucleus</location>
    </subcellularLocation>
</comment>
<organism evidence="7">
    <name type="scientific">Cacopsylla melanoneura</name>
    <dbReference type="NCBI Taxonomy" id="428564"/>
    <lineage>
        <taxon>Eukaryota</taxon>
        <taxon>Metazoa</taxon>
        <taxon>Ecdysozoa</taxon>
        <taxon>Arthropoda</taxon>
        <taxon>Hexapoda</taxon>
        <taxon>Insecta</taxon>
        <taxon>Pterygota</taxon>
        <taxon>Neoptera</taxon>
        <taxon>Paraneoptera</taxon>
        <taxon>Hemiptera</taxon>
        <taxon>Sternorrhyncha</taxon>
        <taxon>Psylloidea</taxon>
        <taxon>Psyllidae</taxon>
        <taxon>Psyllinae</taxon>
        <taxon>Cacopsylla</taxon>
    </lineage>
</organism>
<sequence>MKDNKSSSSGSDDGSDQSESCLRDVIAIAAIQGHTQIFLNKYIHTVYPTQPTRFCKIQLLLPKLKSIPSLALEELFFRHIIGHNTTIKKSIWHMYKNAGL</sequence>
<reference evidence="7" key="1">
    <citation type="submission" date="2021-05" db="EMBL/GenBank/DDBJ databases">
        <authorList>
            <person name="Alioto T."/>
            <person name="Alioto T."/>
            <person name="Gomez Garrido J."/>
        </authorList>
    </citation>
    <scope>NUCLEOTIDE SEQUENCE</scope>
</reference>
<dbReference type="GO" id="GO:0000122">
    <property type="term" value="P:negative regulation of transcription by RNA polymerase II"/>
    <property type="evidence" value="ECO:0007669"/>
    <property type="project" value="TreeGrafter"/>
</dbReference>
<dbReference type="GO" id="GO:0003714">
    <property type="term" value="F:transcription corepressor activity"/>
    <property type="evidence" value="ECO:0007669"/>
    <property type="project" value="TreeGrafter"/>
</dbReference>
<dbReference type="GO" id="GO:0005634">
    <property type="term" value="C:nucleus"/>
    <property type="evidence" value="ECO:0007669"/>
    <property type="project" value="UniProtKB-SubCell"/>
</dbReference>
<protein>
    <submittedName>
        <fullName evidence="7">Nuclear receptor subfamily 2 group E member 1</fullName>
    </submittedName>
</protein>
<accession>A0A8D8PP58</accession>
<dbReference type="SUPFAM" id="SSF48508">
    <property type="entry name" value="Nuclear receptor ligand-binding domain"/>
    <property type="match status" value="1"/>
</dbReference>
<evidence type="ECO:0000256" key="1">
    <source>
        <dbReference type="ARBA" id="ARBA00004123"/>
    </source>
</evidence>
<dbReference type="InterPro" id="IPR033544">
    <property type="entry name" value="NR0B1/2"/>
</dbReference>
<keyword evidence="4" id="KW-0805">Transcription regulation</keyword>
<keyword evidence="5" id="KW-0804">Transcription</keyword>
<dbReference type="PANTHER" id="PTHR24081">
    <property type="entry name" value="NUCLEAR RECEPTOR SUBFAMILY 0 GROUP B"/>
    <property type="match status" value="1"/>
</dbReference>
<proteinExistence type="predicted"/>
<evidence type="ECO:0000313" key="7">
    <source>
        <dbReference type="EMBL" id="CAG6609066.1"/>
    </source>
</evidence>